<accession>A0A084ATA4</accession>
<evidence type="ECO:0000256" key="3">
    <source>
        <dbReference type="ARBA" id="ARBA00023239"/>
    </source>
</evidence>
<evidence type="ECO:0000259" key="6">
    <source>
        <dbReference type="SMART" id="SM00656"/>
    </source>
</evidence>
<feature type="signal peptide" evidence="5">
    <location>
        <begin position="1"/>
        <end position="22"/>
    </location>
</feature>
<gene>
    <name evidence="7" type="ORF">S7711_08807</name>
</gene>
<feature type="chain" id="PRO_5001771134" description="Pectate lyase domain-containing protein" evidence="5">
    <location>
        <begin position="23"/>
        <end position="313"/>
    </location>
</feature>
<dbReference type="GO" id="GO:0030570">
    <property type="term" value="F:pectate lyase activity"/>
    <property type="evidence" value="ECO:0007669"/>
    <property type="project" value="InterPro"/>
</dbReference>
<dbReference type="Pfam" id="PF00544">
    <property type="entry name" value="Pectate_lyase_4"/>
    <property type="match status" value="1"/>
</dbReference>
<dbReference type="Proteomes" id="UP000028045">
    <property type="component" value="Unassembled WGS sequence"/>
</dbReference>
<keyword evidence="3 4" id="KW-0456">Lyase</keyword>
<feature type="domain" description="Pectate lyase" evidence="6">
    <location>
        <begin position="42"/>
        <end position="250"/>
    </location>
</feature>
<evidence type="ECO:0000313" key="7">
    <source>
        <dbReference type="EMBL" id="KEY68533.1"/>
    </source>
</evidence>
<dbReference type="PROSITE" id="PS51257">
    <property type="entry name" value="PROKAR_LIPOPROTEIN"/>
    <property type="match status" value="1"/>
</dbReference>
<evidence type="ECO:0000256" key="1">
    <source>
        <dbReference type="ARBA" id="ARBA00010980"/>
    </source>
</evidence>
<dbReference type="AlphaFoldDB" id="A0A084ATA4"/>
<evidence type="ECO:0000313" key="8">
    <source>
        <dbReference type="Proteomes" id="UP000028045"/>
    </source>
</evidence>
<keyword evidence="4" id="KW-0119">Carbohydrate metabolism</keyword>
<dbReference type="SMART" id="SM00656">
    <property type="entry name" value="Amb_all"/>
    <property type="match status" value="1"/>
</dbReference>
<keyword evidence="8" id="KW-1185">Reference proteome</keyword>
<comment type="similarity">
    <text evidence="1 4">Belongs to the polysaccharide lyase 1 family.</text>
</comment>
<name>A0A084ATA4_STACB</name>
<reference evidence="7 8" key="1">
    <citation type="journal article" date="2014" name="BMC Genomics">
        <title>Comparative genome sequencing reveals chemotype-specific gene clusters in the toxigenic black mold Stachybotrys.</title>
        <authorList>
            <person name="Semeiks J."/>
            <person name="Borek D."/>
            <person name="Otwinowski Z."/>
            <person name="Grishin N.V."/>
        </authorList>
    </citation>
    <scope>NUCLEOTIDE SEQUENCE [LARGE SCALE GENOMIC DNA]</scope>
    <source>
        <strain evidence="8">CBS 109288 / IBT 7711</strain>
    </source>
</reference>
<dbReference type="GO" id="GO:0000272">
    <property type="term" value="P:polysaccharide catabolic process"/>
    <property type="evidence" value="ECO:0007669"/>
    <property type="project" value="UniProtKB-KW"/>
</dbReference>
<keyword evidence="2 5" id="KW-0732">Signal</keyword>
<dbReference type="InterPro" id="IPR012334">
    <property type="entry name" value="Pectin_lyas_fold"/>
</dbReference>
<dbReference type="EMBL" id="KL648573">
    <property type="protein sequence ID" value="KEY68533.1"/>
    <property type="molecule type" value="Genomic_DNA"/>
</dbReference>
<dbReference type="SUPFAM" id="SSF51126">
    <property type="entry name" value="Pectin lyase-like"/>
    <property type="match status" value="1"/>
</dbReference>
<sequence length="313" mass="33107">MKTFTSAALAAAVAMYASVASAACDDVADGFASLNGGTTGGRGGTEVTVDNVDDLRQYAAAEGPYIIKVQGTIVVEPEGEELEVASDKTIVGVGANAAIAQGGFGIHGVQNVIIRNLRITNPGDPDTSDHDGIQADGSSNIWIDHCHFEAGGDGLVDLRRDTTFWTVSNNIFRNHDKTFGIGWTENVVAEGTIHHNWFDNTNQRNPSADNLLHAHLYNNYVTGITSYGHYARGATDARIENVYFSDTRNPVTTDPEATLTSVGNIYDGTSGTVAADQGESFDPAAFYAYALDATEDVPGIVEARAGPRANVCS</sequence>
<dbReference type="InterPro" id="IPR002022">
    <property type="entry name" value="Pec_lyase"/>
</dbReference>
<dbReference type="InterPro" id="IPR011050">
    <property type="entry name" value="Pectin_lyase_fold/virulence"/>
</dbReference>
<dbReference type="InterPro" id="IPR045032">
    <property type="entry name" value="PEL"/>
</dbReference>
<dbReference type="PANTHER" id="PTHR31683">
    <property type="entry name" value="PECTATE LYASE 18-RELATED"/>
    <property type="match status" value="1"/>
</dbReference>
<keyword evidence="4" id="KW-0964">Secreted</keyword>
<proteinExistence type="inferred from homology"/>
<dbReference type="Gene3D" id="2.160.20.10">
    <property type="entry name" value="Single-stranded right-handed beta-helix, Pectin lyase-like"/>
    <property type="match status" value="1"/>
</dbReference>
<dbReference type="SMART" id="SM00710">
    <property type="entry name" value="PbH1"/>
    <property type="match status" value="5"/>
</dbReference>
<protein>
    <recommendedName>
        <fullName evidence="6">Pectate lyase domain-containing protein</fullName>
    </recommendedName>
</protein>
<dbReference type="InterPro" id="IPR006626">
    <property type="entry name" value="PbH1"/>
</dbReference>
<dbReference type="OrthoDB" id="2019149at2759"/>
<comment type="subcellular location">
    <subcellularLocation>
        <location evidence="4">Secreted</location>
    </subcellularLocation>
</comment>
<keyword evidence="4" id="KW-0624">Polysaccharide degradation</keyword>
<evidence type="ECO:0000256" key="5">
    <source>
        <dbReference type="SAM" id="SignalP"/>
    </source>
</evidence>
<organism evidence="7 8">
    <name type="scientific">Stachybotrys chartarum (strain CBS 109288 / IBT 7711)</name>
    <name type="common">Toxic black mold</name>
    <name type="synonym">Stilbospora chartarum</name>
    <dbReference type="NCBI Taxonomy" id="1280523"/>
    <lineage>
        <taxon>Eukaryota</taxon>
        <taxon>Fungi</taxon>
        <taxon>Dikarya</taxon>
        <taxon>Ascomycota</taxon>
        <taxon>Pezizomycotina</taxon>
        <taxon>Sordariomycetes</taxon>
        <taxon>Hypocreomycetidae</taxon>
        <taxon>Hypocreales</taxon>
        <taxon>Stachybotryaceae</taxon>
        <taxon>Stachybotrys</taxon>
    </lineage>
</organism>
<dbReference type="PANTHER" id="PTHR31683:SF18">
    <property type="entry name" value="PECTATE LYASE 21-RELATED"/>
    <property type="match status" value="1"/>
</dbReference>
<dbReference type="GO" id="GO:0005576">
    <property type="term" value="C:extracellular region"/>
    <property type="evidence" value="ECO:0007669"/>
    <property type="project" value="UniProtKB-SubCell"/>
</dbReference>
<evidence type="ECO:0000256" key="2">
    <source>
        <dbReference type="ARBA" id="ARBA00022729"/>
    </source>
</evidence>
<dbReference type="HOGENOM" id="CLU_021894_2_0_1"/>
<evidence type="ECO:0000256" key="4">
    <source>
        <dbReference type="RuleBase" id="RU361173"/>
    </source>
</evidence>